<evidence type="ECO:0000256" key="6">
    <source>
        <dbReference type="ARBA" id="ARBA00022737"/>
    </source>
</evidence>
<reference evidence="12" key="1">
    <citation type="journal article" date="2023" name="Insect Mol. Biol.">
        <title>Genome sequencing provides insights into the evolution of gene families encoding plant cell wall-degrading enzymes in longhorned beetles.</title>
        <authorList>
            <person name="Shin N.R."/>
            <person name="Okamura Y."/>
            <person name="Kirsch R."/>
            <person name="Pauchet Y."/>
        </authorList>
    </citation>
    <scope>NUCLEOTIDE SEQUENCE</scope>
    <source>
        <strain evidence="12">AMC_N1</strain>
    </source>
</reference>
<keyword evidence="13" id="KW-1185">Reference proteome</keyword>
<dbReference type="AlphaFoldDB" id="A0AAV8Y2I2"/>
<dbReference type="InterPro" id="IPR000742">
    <property type="entry name" value="EGF"/>
</dbReference>
<dbReference type="PANTHER" id="PTHR24040:SF13">
    <property type="entry name" value="FIBROPELLIN-1"/>
    <property type="match status" value="1"/>
</dbReference>
<keyword evidence="3" id="KW-0272">Extracellular matrix</keyword>
<dbReference type="InterPro" id="IPR036773">
    <property type="entry name" value="TB_dom_sf"/>
</dbReference>
<sequence length="447" mass="48842">MEDLVSTENASAPLDTLENFAQNLSAWIPAKTGGRCIGPDRCACVYGFSGNHCETDYRTGPCYTGHQGALCVNQLEGVVCTKILCCATVGKAWGHPCEHCPSRLECDTGFLKNLKTGECVDINECEAIPHLCSGGSCVNSVGSFTCECPAGQARNPATNRCEDRNECEDENICLDGRCVNTDGGFYCLCNPGFIQSQDKTYCIDGRQGLCYTQRTPQGFCRNNLKMRLSKKDCCCGLNMGQGWAMFEGDECMRCPQFGEDDHRRLCESRVQHLIPGSVDITGGDMMKIDEVGHITIVNECILRPDICGKGRCVDLPKGYKCECDSGYRIGKSQNYATFCALHPFDNEIVIADIDECREGKCVNGRCTNYPGSFNCLCPPGFDVSPDGTMCTDHDECAEIGMCTNGICINMDGSFKCQCKPGFKLSPTGFACVAALQNVWVRKYNNIP</sequence>
<keyword evidence="6" id="KW-0677">Repeat</keyword>
<keyword evidence="4 9" id="KW-0245">EGF-like domain</keyword>
<proteinExistence type="predicted"/>
<feature type="domain" description="EGF-like" evidence="10">
    <location>
        <begin position="392"/>
        <end position="425"/>
    </location>
</feature>
<keyword evidence="8" id="KW-0325">Glycoprotein</keyword>
<organism evidence="12 13">
    <name type="scientific">Aromia moschata</name>
    <dbReference type="NCBI Taxonomy" id="1265417"/>
    <lineage>
        <taxon>Eukaryota</taxon>
        <taxon>Metazoa</taxon>
        <taxon>Ecdysozoa</taxon>
        <taxon>Arthropoda</taxon>
        <taxon>Hexapoda</taxon>
        <taxon>Insecta</taxon>
        <taxon>Pterygota</taxon>
        <taxon>Neoptera</taxon>
        <taxon>Endopterygota</taxon>
        <taxon>Coleoptera</taxon>
        <taxon>Polyphaga</taxon>
        <taxon>Cucujiformia</taxon>
        <taxon>Chrysomeloidea</taxon>
        <taxon>Cerambycidae</taxon>
        <taxon>Cerambycinae</taxon>
        <taxon>Callichromatini</taxon>
        <taxon>Aromia</taxon>
    </lineage>
</organism>
<accession>A0AAV8Y2I2</accession>
<dbReference type="PROSITE" id="PS00022">
    <property type="entry name" value="EGF_1"/>
    <property type="match status" value="1"/>
</dbReference>
<name>A0AAV8Y2I2_9CUCU</name>
<feature type="domain" description="EGF-like" evidence="10">
    <location>
        <begin position="352"/>
        <end position="391"/>
    </location>
</feature>
<feature type="domain" description="EGF-like" evidence="10">
    <location>
        <begin position="121"/>
        <end position="162"/>
    </location>
</feature>
<feature type="disulfide bond" evidence="9">
    <location>
        <begin position="356"/>
        <end position="366"/>
    </location>
</feature>
<evidence type="ECO:0000256" key="7">
    <source>
        <dbReference type="ARBA" id="ARBA00023157"/>
    </source>
</evidence>
<dbReference type="PROSITE" id="PS51364">
    <property type="entry name" value="TB"/>
    <property type="match status" value="2"/>
</dbReference>
<evidence type="ECO:0000256" key="1">
    <source>
        <dbReference type="ARBA" id="ARBA00004498"/>
    </source>
</evidence>
<dbReference type="SUPFAM" id="SSF57184">
    <property type="entry name" value="Growth factor receptor domain"/>
    <property type="match status" value="1"/>
</dbReference>
<dbReference type="Pfam" id="PF07645">
    <property type="entry name" value="EGF_CA"/>
    <property type="match status" value="4"/>
</dbReference>
<dbReference type="FunFam" id="2.10.25.10:FF:000096">
    <property type="entry name" value="Putative fibrillin 2"/>
    <property type="match status" value="2"/>
</dbReference>
<evidence type="ECO:0000256" key="3">
    <source>
        <dbReference type="ARBA" id="ARBA00022530"/>
    </source>
</evidence>
<dbReference type="FunFam" id="2.10.25.10:FF:000002">
    <property type="entry name" value="Latent-transforming growth factor beta-binding protein 3"/>
    <property type="match status" value="1"/>
</dbReference>
<keyword evidence="2" id="KW-0964">Secreted</keyword>
<evidence type="ECO:0000256" key="2">
    <source>
        <dbReference type="ARBA" id="ARBA00022525"/>
    </source>
</evidence>
<dbReference type="InterPro" id="IPR009030">
    <property type="entry name" value="Growth_fac_rcpt_cys_sf"/>
</dbReference>
<comment type="caution">
    <text evidence="9">Lacks conserved residue(s) required for the propagation of feature annotation.</text>
</comment>
<gene>
    <name evidence="12" type="ORF">NQ318_013652</name>
</gene>
<evidence type="ECO:0000256" key="4">
    <source>
        <dbReference type="ARBA" id="ARBA00022536"/>
    </source>
</evidence>
<dbReference type="GO" id="GO:0005509">
    <property type="term" value="F:calcium ion binding"/>
    <property type="evidence" value="ECO:0007669"/>
    <property type="project" value="InterPro"/>
</dbReference>
<dbReference type="InterPro" id="IPR000152">
    <property type="entry name" value="EGF-type_Asp/Asn_hydroxyl_site"/>
</dbReference>
<feature type="domain" description="TB" evidence="11">
    <location>
        <begin position="60"/>
        <end position="103"/>
    </location>
</feature>
<feature type="domain" description="TB" evidence="11">
    <location>
        <begin position="208"/>
        <end position="266"/>
    </location>
</feature>
<dbReference type="InterPro" id="IPR051145">
    <property type="entry name" value="GAS-SHBG-PROS"/>
</dbReference>
<dbReference type="InterPro" id="IPR017878">
    <property type="entry name" value="TB_dom"/>
</dbReference>
<dbReference type="FunFam" id="2.10.25.10:FF:000003">
    <property type="entry name" value="fibrillin-1 isoform X1"/>
    <property type="match status" value="1"/>
</dbReference>
<comment type="subcellular location">
    <subcellularLocation>
        <location evidence="1">Secreted</location>
        <location evidence="1">Extracellular space</location>
        <location evidence="1">Extracellular matrix</location>
    </subcellularLocation>
</comment>
<dbReference type="SUPFAM" id="SSF57196">
    <property type="entry name" value="EGF/Laminin"/>
    <property type="match status" value="1"/>
</dbReference>
<dbReference type="Gene3D" id="3.90.290.10">
    <property type="entry name" value="TGF-beta binding (TB) domain"/>
    <property type="match status" value="2"/>
</dbReference>
<dbReference type="PROSITE" id="PS01186">
    <property type="entry name" value="EGF_2"/>
    <property type="match status" value="3"/>
</dbReference>
<protein>
    <recommendedName>
        <fullName evidence="14">Fibrillin 1</fullName>
    </recommendedName>
</protein>
<dbReference type="Pfam" id="PF00683">
    <property type="entry name" value="TB"/>
    <property type="match status" value="2"/>
</dbReference>
<evidence type="ECO:0000259" key="11">
    <source>
        <dbReference type="PROSITE" id="PS51364"/>
    </source>
</evidence>
<dbReference type="SUPFAM" id="SSF57581">
    <property type="entry name" value="TB module/8-cys domain"/>
    <property type="match status" value="2"/>
</dbReference>
<keyword evidence="5" id="KW-0732">Signal</keyword>
<evidence type="ECO:0000313" key="13">
    <source>
        <dbReference type="Proteomes" id="UP001162162"/>
    </source>
</evidence>
<dbReference type="InterPro" id="IPR049883">
    <property type="entry name" value="NOTCH1_EGF-like"/>
</dbReference>
<dbReference type="InterPro" id="IPR001881">
    <property type="entry name" value="EGF-like_Ca-bd_dom"/>
</dbReference>
<dbReference type="PANTHER" id="PTHR24040">
    <property type="entry name" value="LAMININ G-LIKE DOMAIN-CONTAINING PROTEIN"/>
    <property type="match status" value="1"/>
</dbReference>
<dbReference type="PROSITE" id="PS01187">
    <property type="entry name" value="EGF_CA"/>
    <property type="match status" value="2"/>
</dbReference>
<dbReference type="InterPro" id="IPR018097">
    <property type="entry name" value="EGF_Ca-bd_CS"/>
</dbReference>
<dbReference type="CDD" id="cd00054">
    <property type="entry name" value="EGF_CA"/>
    <property type="match status" value="4"/>
</dbReference>
<dbReference type="PROSITE" id="PS00010">
    <property type="entry name" value="ASX_HYDROXYL"/>
    <property type="match status" value="4"/>
</dbReference>
<dbReference type="InterPro" id="IPR013032">
    <property type="entry name" value="EGF-like_CS"/>
</dbReference>
<dbReference type="SMART" id="SM00181">
    <property type="entry name" value="EGF"/>
    <property type="match status" value="5"/>
</dbReference>
<dbReference type="Gene3D" id="2.10.25.10">
    <property type="entry name" value="Laminin"/>
    <property type="match status" value="6"/>
</dbReference>
<feature type="domain" description="EGF-like" evidence="10">
    <location>
        <begin position="163"/>
        <end position="203"/>
    </location>
</feature>
<evidence type="ECO:0000256" key="9">
    <source>
        <dbReference type="PROSITE-ProRule" id="PRU00076"/>
    </source>
</evidence>
<dbReference type="PROSITE" id="PS50026">
    <property type="entry name" value="EGF_3"/>
    <property type="match status" value="4"/>
</dbReference>
<evidence type="ECO:0000256" key="5">
    <source>
        <dbReference type="ARBA" id="ARBA00022729"/>
    </source>
</evidence>
<dbReference type="EMBL" id="JAPWTK010000226">
    <property type="protein sequence ID" value="KAJ8945202.1"/>
    <property type="molecule type" value="Genomic_DNA"/>
</dbReference>
<dbReference type="SMART" id="SM00179">
    <property type="entry name" value="EGF_CA"/>
    <property type="match status" value="5"/>
</dbReference>
<dbReference type="Proteomes" id="UP001162162">
    <property type="component" value="Unassembled WGS sequence"/>
</dbReference>
<evidence type="ECO:0008006" key="14">
    <source>
        <dbReference type="Google" id="ProtNLM"/>
    </source>
</evidence>
<evidence type="ECO:0000313" key="12">
    <source>
        <dbReference type="EMBL" id="KAJ8945202.1"/>
    </source>
</evidence>
<evidence type="ECO:0000259" key="10">
    <source>
        <dbReference type="PROSITE" id="PS50026"/>
    </source>
</evidence>
<comment type="caution">
    <text evidence="12">The sequence shown here is derived from an EMBL/GenBank/DDBJ whole genome shotgun (WGS) entry which is preliminary data.</text>
</comment>
<keyword evidence="7 9" id="KW-1015">Disulfide bond</keyword>
<evidence type="ECO:0000256" key="8">
    <source>
        <dbReference type="ARBA" id="ARBA00023180"/>
    </source>
</evidence>
<dbReference type="Pfam" id="PF12661">
    <property type="entry name" value="hEGF"/>
    <property type="match status" value="1"/>
</dbReference>